<gene>
    <name evidence="1" type="ORF">BZG74_14495</name>
</gene>
<accession>A0ABX3K903</accession>
<protein>
    <submittedName>
        <fullName evidence="1">Uncharacterized protein</fullName>
    </submittedName>
</protein>
<dbReference type="EMBL" id="MUFC01000023">
    <property type="protein sequence ID" value="OOE85062.1"/>
    <property type="molecule type" value="Genomic_DNA"/>
</dbReference>
<reference evidence="2" key="1">
    <citation type="submission" date="2017-01" db="EMBL/GenBank/DDBJ databases">
        <title>Draft genome of the species Salinivibrio sharmensis.</title>
        <authorList>
            <person name="Lopez-Hermoso C."/>
            <person name="De La Haba R."/>
            <person name="Sanchez-Porro C."/>
            <person name="Ventosa A."/>
        </authorList>
    </citation>
    <scope>NUCLEOTIDE SEQUENCE [LARGE SCALE GENOMIC DNA]</scope>
    <source>
        <strain evidence="2">CBH463</strain>
    </source>
</reference>
<proteinExistence type="predicted"/>
<comment type="caution">
    <text evidence="1">The sequence shown here is derived from an EMBL/GenBank/DDBJ whole genome shotgun (WGS) entry which is preliminary data.</text>
</comment>
<keyword evidence="2" id="KW-1185">Reference proteome</keyword>
<name>A0ABX3K903_9GAMM</name>
<sequence length="60" mass="6584">MCTLPTGRLSRSVPILTTMSMAPCNGRAAEITPSLCDREGAYTDLRLVYISMIPSDLVFF</sequence>
<evidence type="ECO:0000313" key="2">
    <source>
        <dbReference type="Proteomes" id="UP000188627"/>
    </source>
</evidence>
<dbReference type="Proteomes" id="UP000188627">
    <property type="component" value="Unassembled WGS sequence"/>
</dbReference>
<evidence type="ECO:0000313" key="1">
    <source>
        <dbReference type="EMBL" id="OOE85062.1"/>
    </source>
</evidence>
<organism evidence="1 2">
    <name type="scientific">Salinivibrio sharmensis</name>
    <dbReference type="NCBI Taxonomy" id="390883"/>
    <lineage>
        <taxon>Bacteria</taxon>
        <taxon>Pseudomonadati</taxon>
        <taxon>Pseudomonadota</taxon>
        <taxon>Gammaproteobacteria</taxon>
        <taxon>Vibrionales</taxon>
        <taxon>Vibrionaceae</taxon>
        <taxon>Salinivibrio</taxon>
    </lineage>
</organism>